<evidence type="ECO:0000313" key="2">
    <source>
        <dbReference type="EMBL" id="GAF04260.1"/>
    </source>
</evidence>
<reference evidence="2 3" key="1">
    <citation type="journal article" date="2014" name="Genome Announc.">
        <title>Draft Genome Sequence of Cytophaga fermentans JCM 21142T, a Facultative Anaerobe Isolated from Marine Mud.</title>
        <authorList>
            <person name="Starns D."/>
            <person name="Oshima K."/>
            <person name="Suda W."/>
            <person name="Iino T."/>
            <person name="Yuki M."/>
            <person name="Inoue J."/>
            <person name="Kitamura K."/>
            <person name="Iida T."/>
            <person name="Darby A."/>
            <person name="Hattori M."/>
            <person name="Ohkuma M."/>
        </authorList>
    </citation>
    <scope>NUCLEOTIDE SEQUENCE [LARGE SCALE GENOMIC DNA]</scope>
    <source>
        <strain evidence="2 3">JCM 21142</strain>
    </source>
</reference>
<protein>
    <submittedName>
        <fullName evidence="2">Superoxide dismutase</fullName>
    </submittedName>
</protein>
<dbReference type="RefSeq" id="WP_052343038.1">
    <property type="nucleotide sequence ID" value="NZ_BAMD01000041.1"/>
</dbReference>
<organism evidence="2 3">
    <name type="scientific">Saccharicrinis fermentans DSM 9555 = JCM 21142</name>
    <dbReference type="NCBI Taxonomy" id="869213"/>
    <lineage>
        <taxon>Bacteria</taxon>
        <taxon>Pseudomonadati</taxon>
        <taxon>Bacteroidota</taxon>
        <taxon>Bacteroidia</taxon>
        <taxon>Marinilabiliales</taxon>
        <taxon>Marinilabiliaceae</taxon>
        <taxon>Saccharicrinis</taxon>
    </lineage>
</organism>
<dbReference type="GO" id="GO:0004784">
    <property type="term" value="F:superoxide dismutase activity"/>
    <property type="evidence" value="ECO:0007669"/>
    <property type="project" value="InterPro"/>
</dbReference>
<dbReference type="SUPFAM" id="SSF109770">
    <property type="entry name" value="Nickel-containing superoxide dismutase, NiSOD"/>
    <property type="match status" value="1"/>
</dbReference>
<dbReference type="AlphaFoldDB" id="W7Y017"/>
<dbReference type="Proteomes" id="UP000019402">
    <property type="component" value="Unassembled WGS sequence"/>
</dbReference>
<feature type="signal peptide" evidence="1">
    <location>
        <begin position="1"/>
        <end position="26"/>
    </location>
</feature>
<name>W7Y017_9BACT</name>
<feature type="chain" id="PRO_5004906247" evidence="1">
    <location>
        <begin position="27"/>
        <end position="157"/>
    </location>
</feature>
<evidence type="ECO:0000313" key="3">
    <source>
        <dbReference type="Proteomes" id="UP000019402"/>
    </source>
</evidence>
<dbReference type="GO" id="GO:0016151">
    <property type="term" value="F:nickel cation binding"/>
    <property type="evidence" value="ECO:0007669"/>
    <property type="project" value="InterPro"/>
</dbReference>
<sequence length="157" mass="18129">MNLISKFFSGCVLTIALLSFSNEAKAHCEIPCGIYGDSTRIVLMYEHIATIEKSMKEIVELSAKGDVDYNQMVRWVVNKEEHATKIQDIASQYFMYQRIKVKDPSDTEAYAQYIKQLTLMHKIQVYAMKTKQGTDLKNIRLLREALHDFEHAYFGGH</sequence>
<dbReference type="eggNOG" id="ENOG5030SMP">
    <property type="taxonomic scope" value="Bacteria"/>
</dbReference>
<keyword evidence="1" id="KW-0732">Signal</keyword>
<accession>W7Y017</accession>
<dbReference type="OrthoDB" id="9790847at2"/>
<dbReference type="Pfam" id="PF09055">
    <property type="entry name" value="Sod_Ni"/>
    <property type="match status" value="1"/>
</dbReference>
<dbReference type="STRING" id="869213.GCA_000517085_01263"/>
<proteinExistence type="predicted"/>
<dbReference type="Gene3D" id="1.20.120.400">
    <property type="entry name" value="Nickel-containing superoxide dismutase"/>
    <property type="match status" value="1"/>
</dbReference>
<dbReference type="InterPro" id="IPR036502">
    <property type="entry name" value="NiSOD_sf"/>
</dbReference>
<keyword evidence="3" id="KW-1185">Reference proteome</keyword>
<comment type="caution">
    <text evidence="2">The sequence shown here is derived from an EMBL/GenBank/DDBJ whole genome shotgun (WGS) entry which is preliminary data.</text>
</comment>
<gene>
    <name evidence="2" type="ORF">JCM21142_72957</name>
</gene>
<evidence type="ECO:0000256" key="1">
    <source>
        <dbReference type="SAM" id="SignalP"/>
    </source>
</evidence>
<dbReference type="EMBL" id="BAMD01000041">
    <property type="protein sequence ID" value="GAF04260.1"/>
    <property type="molecule type" value="Genomic_DNA"/>
</dbReference>
<dbReference type="InterPro" id="IPR014123">
    <property type="entry name" value="Superoxide_dismutase_Ni-type"/>
</dbReference>